<keyword evidence="3" id="KW-1185">Reference proteome</keyword>
<evidence type="ECO:0000313" key="3">
    <source>
        <dbReference type="Proteomes" id="UP000198424"/>
    </source>
</evidence>
<protein>
    <recommendedName>
        <fullName evidence="4">Peptidase S74 domain-containing protein</fullName>
    </recommendedName>
</protein>
<proteinExistence type="predicted"/>
<dbReference type="SUPFAM" id="SSF63825">
    <property type="entry name" value="YWTD domain"/>
    <property type="match status" value="1"/>
</dbReference>
<sequence>MKNRLLPLLFVLGSYSAYSQVGIGKLNPDASAQLEVFATDKGMLIPRVALTGSTDQTTITNGNKESLLVYNTVTVLDIKPGYYYWSVSDKKWHRLAISDEVTGGIAGLAGGPGAPGDVGVTVPADAIAWIDTVTGYVYIKGTDGEWIKVSAKDGVDGAAGLAGGPGVPGLAGVTPPASTTTWIDTTTGIIYIYDPATKEWVKVSGNNGKDGIIGIKGDPGDAGVTIPAEATILVNDLGVVFIKDPNTGNWIKVSGNNGVDGAAGLAGGPGLPGDPGITVPADTTAWIDTTTGYVYVQDPVTKEWVKVNGKDGVDGAAGLAGGPGVPGLDGVTPPAGTTAWIDTKTGIVYIYDPATKEWVKVSGNNGKDGIIGIKGDPGDAGVTIPAEATILVNDLGVVFIKDPNTGNWIKVSGNNGVDGAAGLAGGPGLPGDPGITVPADTTAWIDTTTGYVYVQDPVTKEWVKVNGKDGVDGAAGLAGGPGVPGLDGVTPPAGTTAWIDTKTGIVYIYDPATKEWVKVSGNNGKDGIIGIKGDPGDAGVTIPAEATILVNDLGVVFIKDPNTGNWIKVSGNNGVDGAAGLAGGPGLPGDPGITVPAGTTAWVDTTTGYIYVQDPITKEWVKVSGKDGVDGAAGLAGGPGVPGLNGVTPPASTTTWIDTTSGIVYIKDADGNWVKVSGNDGKDGKSFTYADFTDEELAGLKGNPGVDGVTSFVPTVTAGHDIATFTDAAGNPAAIKETITSLEDVVTEETDVRGQVFETHTLTYTNETGAKNAIDMSTLVKGVETLTSLAYDGSLGELSYKDEAGVTTSFNMVDMVGANQTLTKLVINSDDGTLDYTDENKATHPLDLADLVKEPWYGVDSKKGATLNTDNIYTQGWVGIGFTAPSDAPNEKLRVNGAITTVNSYYADYVFEDYFKGFSDIKADYKFKTLAEIDAYIKKNNHLPGITPINELMKTKEGYSFNVSELSIQLLEKTEELYLHIIEQDKELEAKNNEIEKLKMESKSLKVATDEMNARLEKLEKLMSNK</sequence>
<evidence type="ECO:0000313" key="2">
    <source>
        <dbReference type="EMBL" id="OXA89407.1"/>
    </source>
</evidence>
<dbReference type="PANTHER" id="PTHR24023">
    <property type="entry name" value="COLLAGEN ALPHA"/>
    <property type="match status" value="1"/>
</dbReference>
<name>A0ABX4C8N4_FLAHY</name>
<dbReference type="Gene3D" id="1.20.5.320">
    <property type="entry name" value="6-Phosphogluconate Dehydrogenase, domain 3"/>
    <property type="match status" value="2"/>
</dbReference>
<organism evidence="2 3">
    <name type="scientific">Flavobacterium hydatis</name>
    <name type="common">Cytophaga aquatilis</name>
    <dbReference type="NCBI Taxonomy" id="991"/>
    <lineage>
        <taxon>Bacteria</taxon>
        <taxon>Pseudomonadati</taxon>
        <taxon>Bacteroidota</taxon>
        <taxon>Flavobacteriia</taxon>
        <taxon>Flavobacteriales</taxon>
        <taxon>Flavobacteriaceae</taxon>
        <taxon>Flavobacterium</taxon>
    </lineage>
</organism>
<dbReference type="EMBL" id="MUGY01000031">
    <property type="protein sequence ID" value="OXA89407.1"/>
    <property type="molecule type" value="Genomic_DNA"/>
</dbReference>
<evidence type="ECO:0000256" key="1">
    <source>
        <dbReference type="SAM" id="Coils"/>
    </source>
</evidence>
<gene>
    <name evidence="2" type="ORF">B0A62_20970</name>
</gene>
<dbReference type="InterPro" id="IPR050149">
    <property type="entry name" value="Collagen_superfamily"/>
</dbReference>
<feature type="coiled-coil region" evidence="1">
    <location>
        <begin position="981"/>
        <end position="1022"/>
    </location>
</feature>
<accession>A0ABX4C8N4</accession>
<comment type="caution">
    <text evidence="2">The sequence shown here is derived from an EMBL/GenBank/DDBJ whole genome shotgun (WGS) entry which is preliminary data.</text>
</comment>
<keyword evidence="1" id="KW-0175">Coiled coil</keyword>
<dbReference type="Proteomes" id="UP000198424">
    <property type="component" value="Unassembled WGS sequence"/>
</dbReference>
<reference evidence="2 3" key="1">
    <citation type="submission" date="2016-11" db="EMBL/GenBank/DDBJ databases">
        <title>Whole genomes of Flavobacteriaceae.</title>
        <authorList>
            <person name="Stine C."/>
            <person name="Li C."/>
            <person name="Tadesse D."/>
        </authorList>
    </citation>
    <scope>NUCLEOTIDE SEQUENCE [LARGE SCALE GENOMIC DNA]</scope>
    <source>
        <strain evidence="2 3">ATCC 29551</strain>
    </source>
</reference>
<evidence type="ECO:0008006" key="4">
    <source>
        <dbReference type="Google" id="ProtNLM"/>
    </source>
</evidence>
<dbReference type="RefSeq" id="WP_089052212.1">
    <property type="nucleotide sequence ID" value="NZ_MUGY01000031.1"/>
</dbReference>
<dbReference type="PANTHER" id="PTHR24023:SF1082">
    <property type="entry name" value="COLLAGEN TRIPLE HELIX REPEAT"/>
    <property type="match status" value="1"/>
</dbReference>